<dbReference type="Pfam" id="PF05704">
    <property type="entry name" value="Caps_synth"/>
    <property type="match status" value="1"/>
</dbReference>
<dbReference type="GO" id="GO:0016020">
    <property type="term" value="C:membrane"/>
    <property type="evidence" value="ECO:0007669"/>
    <property type="project" value="GOC"/>
</dbReference>
<dbReference type="InterPro" id="IPR005123">
    <property type="entry name" value="Oxoglu/Fe-dep_dioxygenase_dom"/>
</dbReference>
<keyword evidence="1" id="KW-1133">Transmembrane helix</keyword>
<sequence>MVKYCHALCVVYLECFERSDHQTAPIACTPQTFSIKDTLVPATSRCPMVKVVHSLRTGLLHVILLLATASFPCCSWLGLRATKRSVSEMASIPLVVTGLHGSWGKFLGADEPDYSVLSRTRTFEDGIAENLVDHVRECNVAPFGSFKRIAPFKDRDTNLPIWERLANAFALGTNLNNVIATGSQLLSQEECSAIIAEAEAVNDWGKSFSHASKDQEASMPDRVKVDSLPSTLSWLSGVLARRVCPAVESAFPEFSQARAHNLRLYQASVLRYDAETAAGPVGTPVHQDFSFLTLTVPLNDPGEYQGGGTWIEALQCALRPAQGHCLAHSGPVWHSGEVVQGGRRYALALFFHSARHIDHGRKFEERATSLIAAGKLQEAAEELAFSLRAFQEAEQVMRELGGLSGEELDCQGQALWGVLANLQLQLGQAAESAASEKRFLEHIASLLELRRLRNGRSHPSLEGALRNLEVLQRRKKAPAASEDAPRIAWSYWDKGADRLPDFRRLCVETWAVQNPHWEIRLLDKETVFDFLDRKELPRLWSEMYVPWQADAVRLALLARYGGLWMDASTICLQPFDDWIYGVVASDERPEDIAAFYFSSWGCEMYKSKEFVENWVMAARRGHPMIIAWKALFNGYWNSKKRADAMSMFTDPPGVPDHPLFRGVDLEHLRRFGQDLRNYLLMHAAFKKLIDQYPEFRRIWQEEMLLIRADDTAFWHMEEPDIKWDVKAALGKWRGKLVPEWLAYIEGNCPILKFTRDTAVTLDEVPRAQCLTPGTCLGEVFSLALRPPVQGAGSASGARSASR</sequence>
<name>A0A813LSJ2_POLGL</name>
<dbReference type="InterPro" id="IPR051706">
    <property type="entry name" value="Glycosyltransferase_domain"/>
</dbReference>
<feature type="domain" description="Fe2OG dioxygenase" evidence="2">
    <location>
        <begin position="263"/>
        <end position="353"/>
    </location>
</feature>
<comment type="caution">
    <text evidence="3">The sequence shown here is derived from an EMBL/GenBank/DDBJ whole genome shotgun (WGS) entry which is preliminary data.</text>
</comment>
<organism evidence="3 4">
    <name type="scientific">Polarella glacialis</name>
    <name type="common">Dinoflagellate</name>
    <dbReference type="NCBI Taxonomy" id="89957"/>
    <lineage>
        <taxon>Eukaryota</taxon>
        <taxon>Sar</taxon>
        <taxon>Alveolata</taxon>
        <taxon>Dinophyceae</taxon>
        <taxon>Suessiales</taxon>
        <taxon>Suessiaceae</taxon>
        <taxon>Polarella</taxon>
    </lineage>
</organism>
<dbReference type="GO" id="GO:0000030">
    <property type="term" value="F:mannosyltransferase activity"/>
    <property type="evidence" value="ECO:0007669"/>
    <property type="project" value="TreeGrafter"/>
</dbReference>
<evidence type="ECO:0000313" key="3">
    <source>
        <dbReference type="EMBL" id="CAE8737113.1"/>
    </source>
</evidence>
<dbReference type="GO" id="GO:0051999">
    <property type="term" value="P:mannosyl-inositol phosphorylceramide biosynthetic process"/>
    <property type="evidence" value="ECO:0007669"/>
    <property type="project" value="TreeGrafter"/>
</dbReference>
<dbReference type="PROSITE" id="PS51471">
    <property type="entry name" value="FE2OG_OXY"/>
    <property type="match status" value="1"/>
</dbReference>
<feature type="transmembrane region" description="Helical" evidence="1">
    <location>
        <begin position="58"/>
        <end position="79"/>
    </location>
</feature>
<dbReference type="InterPro" id="IPR008441">
    <property type="entry name" value="AfumC-like_glycosyl_Trfase"/>
</dbReference>
<dbReference type="Gene3D" id="3.90.550.20">
    <property type="match status" value="1"/>
</dbReference>
<dbReference type="PANTHER" id="PTHR32385:SF15">
    <property type="entry name" value="INOSITOL PHOSPHOCERAMIDE MANNOSYLTRANSFERASE 1"/>
    <property type="match status" value="1"/>
</dbReference>
<keyword evidence="1" id="KW-0812">Transmembrane</keyword>
<dbReference type="SUPFAM" id="SSF53448">
    <property type="entry name" value="Nucleotide-diphospho-sugar transferases"/>
    <property type="match status" value="1"/>
</dbReference>
<keyword evidence="1" id="KW-0472">Membrane</keyword>
<evidence type="ECO:0000259" key="2">
    <source>
        <dbReference type="PROSITE" id="PS51471"/>
    </source>
</evidence>
<reference evidence="3" key="1">
    <citation type="submission" date="2021-02" db="EMBL/GenBank/DDBJ databases">
        <authorList>
            <person name="Dougan E. K."/>
            <person name="Rhodes N."/>
            <person name="Thang M."/>
            <person name="Chan C."/>
        </authorList>
    </citation>
    <scope>NUCLEOTIDE SEQUENCE</scope>
</reference>
<accession>A0A813LSJ2</accession>
<evidence type="ECO:0000313" key="4">
    <source>
        <dbReference type="Proteomes" id="UP000626109"/>
    </source>
</evidence>
<gene>
    <name evidence="3" type="ORF">PGLA2088_LOCUS48614</name>
</gene>
<dbReference type="InterPro" id="IPR029044">
    <property type="entry name" value="Nucleotide-diphossugar_trans"/>
</dbReference>
<proteinExistence type="predicted"/>
<dbReference type="Gene3D" id="2.60.120.620">
    <property type="entry name" value="q2cbj1_9rhob like domain"/>
    <property type="match status" value="1"/>
</dbReference>
<dbReference type="Proteomes" id="UP000626109">
    <property type="component" value="Unassembled WGS sequence"/>
</dbReference>
<dbReference type="PANTHER" id="PTHR32385">
    <property type="entry name" value="MANNOSYL PHOSPHORYLINOSITOL CERAMIDE SYNTHASE"/>
    <property type="match status" value="1"/>
</dbReference>
<evidence type="ECO:0000256" key="1">
    <source>
        <dbReference type="SAM" id="Phobius"/>
    </source>
</evidence>
<protein>
    <recommendedName>
        <fullName evidence="2">Fe2OG dioxygenase domain-containing protein</fullName>
    </recommendedName>
</protein>
<dbReference type="EMBL" id="CAJNNW010036732">
    <property type="protein sequence ID" value="CAE8737113.1"/>
    <property type="molecule type" value="Genomic_DNA"/>
</dbReference>
<dbReference type="AlphaFoldDB" id="A0A813LSJ2"/>